<keyword evidence="3" id="KW-0238">DNA-binding</keyword>
<evidence type="ECO:0000256" key="2">
    <source>
        <dbReference type="ARBA" id="ARBA00023015"/>
    </source>
</evidence>
<evidence type="ECO:0000313" key="7">
    <source>
        <dbReference type="EMBL" id="MEI7036479.1"/>
    </source>
</evidence>
<keyword evidence="2" id="KW-0805">Transcription regulation</keyword>
<evidence type="ECO:0000259" key="6">
    <source>
        <dbReference type="Pfam" id="PF13693"/>
    </source>
</evidence>
<dbReference type="Pfam" id="PF13693">
    <property type="entry name" value="HTH_35"/>
    <property type="match status" value="1"/>
</dbReference>
<organism evidence="7 8">
    <name type="scientific">Fulvimonas yonginensis</name>
    <dbReference type="NCBI Taxonomy" id="1495200"/>
    <lineage>
        <taxon>Bacteria</taxon>
        <taxon>Pseudomonadati</taxon>
        <taxon>Pseudomonadota</taxon>
        <taxon>Gammaproteobacteria</taxon>
        <taxon>Lysobacterales</taxon>
        <taxon>Rhodanobacteraceae</taxon>
        <taxon>Fulvimonas</taxon>
    </lineage>
</organism>
<dbReference type="InterPro" id="IPR010982">
    <property type="entry name" value="Lambda_DNA-bd_dom_sf"/>
</dbReference>
<feature type="domain" description="Ner winged helix-turn-helix DNA-binding" evidence="6">
    <location>
        <begin position="14"/>
        <end position="83"/>
    </location>
</feature>
<evidence type="ECO:0000313" key="8">
    <source>
        <dbReference type="Proteomes" id="UP001381174"/>
    </source>
</evidence>
<feature type="region of interest" description="Disordered" evidence="5">
    <location>
        <begin position="81"/>
        <end position="119"/>
    </location>
</feature>
<dbReference type="Proteomes" id="UP001381174">
    <property type="component" value="Unassembled WGS sequence"/>
</dbReference>
<dbReference type="EMBL" id="JBBBNY010000003">
    <property type="protein sequence ID" value="MEI7036479.1"/>
    <property type="molecule type" value="Genomic_DNA"/>
</dbReference>
<gene>
    <name evidence="7" type="ORF">WAT24_06890</name>
</gene>
<accession>A0ABU8JAA5</accession>
<evidence type="ECO:0000256" key="5">
    <source>
        <dbReference type="SAM" id="MobiDB-lite"/>
    </source>
</evidence>
<evidence type="ECO:0000256" key="3">
    <source>
        <dbReference type="ARBA" id="ARBA00023125"/>
    </source>
</evidence>
<dbReference type="RefSeq" id="WP_336807095.1">
    <property type="nucleotide sequence ID" value="NZ_JBBBNY010000003.1"/>
</dbReference>
<proteinExistence type="inferred from homology"/>
<dbReference type="InterPro" id="IPR038722">
    <property type="entry name" value="Ner_HTH_dom"/>
</dbReference>
<keyword evidence="4" id="KW-0804">Transcription</keyword>
<dbReference type="SUPFAM" id="SSF47413">
    <property type="entry name" value="lambda repressor-like DNA-binding domains"/>
    <property type="match status" value="1"/>
</dbReference>
<reference evidence="7 8" key="1">
    <citation type="journal article" date="2014" name="Int. J. Syst. Evol. Microbiol.">
        <title>Fulvimonas yonginensis sp. nov., isolated from greenhouse soil, and emended description of the genus Fulvimonas.</title>
        <authorList>
            <person name="Ahn J.H."/>
            <person name="Kim S.J."/>
            <person name="Weon H.Y."/>
            <person name="Hong S.B."/>
            <person name="Seok S.J."/>
            <person name="Kwon S.W."/>
        </authorList>
    </citation>
    <scope>NUCLEOTIDE SEQUENCE [LARGE SCALE GENOMIC DNA]</scope>
    <source>
        <strain evidence="7 8">KACC 16952</strain>
    </source>
</reference>
<keyword evidence="8" id="KW-1185">Reference proteome</keyword>
<evidence type="ECO:0000256" key="1">
    <source>
        <dbReference type="ARBA" id="ARBA00006157"/>
    </source>
</evidence>
<evidence type="ECO:0000256" key="4">
    <source>
        <dbReference type="ARBA" id="ARBA00023163"/>
    </source>
</evidence>
<name>A0ABU8JAA5_9GAMM</name>
<sequence length="119" mass="13018">MTTSAAPKKPVPQDWHPADVIAALRKVGWSLQQLALAHGYTSRTALANGMHRPYPKAEQIIAGTLGMKPGQIWPSRYEADQVTPNRGAPGAKPRRPDHIKLVQPITRRARGNNQSAAQK</sequence>
<protein>
    <submittedName>
        <fullName evidence="7">Helix-turn-helix transcriptional regulator</fullName>
    </submittedName>
</protein>
<comment type="similarity">
    <text evidence="1">Belongs to the ner transcriptional regulatory family.</text>
</comment>
<comment type="caution">
    <text evidence="7">The sequence shown here is derived from an EMBL/GenBank/DDBJ whole genome shotgun (WGS) entry which is preliminary data.</text>
</comment>
<dbReference type="Gene3D" id="1.10.260.40">
    <property type="entry name" value="lambda repressor-like DNA-binding domains"/>
    <property type="match status" value="1"/>
</dbReference>